<feature type="chain" id="PRO_5035270896" description="CNP1-like uncharacterized domain-containing protein" evidence="1">
    <location>
        <begin position="23"/>
        <end position="177"/>
    </location>
</feature>
<evidence type="ECO:0000259" key="2">
    <source>
        <dbReference type="Pfam" id="PF08750"/>
    </source>
</evidence>
<gene>
    <name evidence="3" type="ORF">DSYM_05160</name>
</gene>
<dbReference type="Pfam" id="PF08750">
    <property type="entry name" value="CNP1"/>
    <property type="match status" value="1"/>
</dbReference>
<evidence type="ECO:0000313" key="3">
    <source>
        <dbReference type="EMBL" id="BBO19817.1"/>
    </source>
</evidence>
<proteinExistence type="predicted"/>
<evidence type="ECO:0000313" key="4">
    <source>
        <dbReference type="Proteomes" id="UP000662914"/>
    </source>
</evidence>
<sequence length="177" mass="19657">MRQSKAILLAAGILAFAGPVSGQQFYGDKKYGEYYEEEMKWAEQEAKLPGFPKASDLIEFDAGAASRNRYFVDGSTLSIGEDKVVRYVVVVKTQGGATNVSFEGLRCDAKLRKLYAFGRSDESWSKSRNPEWQPVRPGSYQAVLSKEYFCPRNAVIFKAEEGVDALRRGGHPEAGLQ</sequence>
<dbReference type="EMBL" id="AP021857">
    <property type="protein sequence ID" value="BBO19817.1"/>
    <property type="molecule type" value="Genomic_DNA"/>
</dbReference>
<feature type="domain" description="CNP1-like uncharacterised" evidence="2">
    <location>
        <begin position="37"/>
        <end position="167"/>
    </location>
</feature>
<protein>
    <recommendedName>
        <fullName evidence="2">CNP1-like uncharacterized domain-containing protein</fullName>
    </recommendedName>
</protein>
<evidence type="ECO:0000256" key="1">
    <source>
        <dbReference type="SAM" id="SignalP"/>
    </source>
</evidence>
<name>A0A809RTR0_9PROT</name>
<dbReference type="AlphaFoldDB" id="A0A809RTR0"/>
<dbReference type="InterPro" id="IPR014861">
    <property type="entry name" value="CNP1-like_dom"/>
</dbReference>
<dbReference type="KEGG" id="ddz:DSYM_05160"/>
<accession>A0A809RTR0</accession>
<feature type="signal peptide" evidence="1">
    <location>
        <begin position="1"/>
        <end position="22"/>
    </location>
</feature>
<keyword evidence="1" id="KW-0732">Signal</keyword>
<reference evidence="3" key="1">
    <citation type="journal article" name="DNA Res.">
        <title>The physiological potential of anammox bacteria as revealed by their core genome structure.</title>
        <authorList>
            <person name="Okubo T."/>
            <person name="Toyoda A."/>
            <person name="Fukuhara K."/>
            <person name="Uchiyama I."/>
            <person name="Harigaya Y."/>
            <person name="Kuroiwa M."/>
            <person name="Suzuki T."/>
            <person name="Murakami Y."/>
            <person name="Suwa Y."/>
            <person name="Takami H."/>
        </authorList>
    </citation>
    <scope>NUCLEOTIDE SEQUENCE</scope>
    <source>
        <strain evidence="3">317325-3</strain>
    </source>
</reference>
<dbReference type="Proteomes" id="UP000662914">
    <property type="component" value="Chromosome"/>
</dbReference>
<organism evidence="3 4">
    <name type="scientific">Candidatus Desulfobacillus denitrificans</name>
    <dbReference type="NCBI Taxonomy" id="2608985"/>
    <lineage>
        <taxon>Bacteria</taxon>
        <taxon>Pseudomonadati</taxon>
        <taxon>Pseudomonadota</taxon>
        <taxon>Betaproteobacteria</taxon>
        <taxon>Candidatus Desulfobacillus</taxon>
    </lineage>
</organism>